<dbReference type="OrthoDB" id="477744at2"/>
<dbReference type="InterPro" id="IPR036922">
    <property type="entry name" value="Rieske_2Fe-2S_sf"/>
</dbReference>
<dbReference type="AlphaFoldDB" id="A0A2W1JR49"/>
<organism evidence="7 8">
    <name type="scientific">Acaryochloris thomasi RCC1774</name>
    <dbReference type="NCBI Taxonomy" id="1764569"/>
    <lineage>
        <taxon>Bacteria</taxon>
        <taxon>Bacillati</taxon>
        <taxon>Cyanobacteriota</taxon>
        <taxon>Cyanophyceae</taxon>
        <taxon>Acaryochloridales</taxon>
        <taxon>Acaryochloridaceae</taxon>
        <taxon>Acaryochloris</taxon>
        <taxon>Acaryochloris thomasi</taxon>
    </lineage>
</organism>
<sequence>MEQVVDREKKTRQTTLTAPTTGLLASGLKDYWYAVEFSSKLQDATLISFELFDQPWVLFRDRQGQVGCIQDECAHRACPLSLGQVVDGTVQCGYHGWQYDASGSCTHMPSCQHIQVQIKSLPCQEQNGMIWVWPGSAQPTELSEHIYQLPEGFQLHAEVAMELPVEHGLLLENLLDLAHAPFTHTGTFARGWSVPDLVRFMTPQTPLTGHWDPYPIEMSFEPPCYVISTIGLRGKTCGRHLHQLHCCLPAGQGKTRLLYQLSLDFYGWARFLPGKDRFWRSMAQRVIDEDLRLVVGQQDRLAAGADIWRTPVGYDKLGISYRRWRNQIEQSSPDWQER</sequence>
<dbReference type="GO" id="GO:0051537">
    <property type="term" value="F:2 iron, 2 sulfur cluster binding"/>
    <property type="evidence" value="ECO:0007669"/>
    <property type="project" value="UniProtKB-KW"/>
</dbReference>
<gene>
    <name evidence="7" type="primary">cao</name>
    <name evidence="7" type="ORF">C1752_05092</name>
</gene>
<dbReference type="GO" id="GO:0005737">
    <property type="term" value="C:cytoplasm"/>
    <property type="evidence" value="ECO:0007669"/>
    <property type="project" value="TreeGrafter"/>
</dbReference>
<dbReference type="GO" id="GO:0046872">
    <property type="term" value="F:metal ion binding"/>
    <property type="evidence" value="ECO:0007669"/>
    <property type="project" value="UniProtKB-KW"/>
</dbReference>
<name>A0A2W1JR49_9CYAN</name>
<dbReference type="Pfam" id="PF00355">
    <property type="entry name" value="Rieske"/>
    <property type="match status" value="1"/>
</dbReference>
<evidence type="ECO:0000256" key="2">
    <source>
        <dbReference type="ARBA" id="ARBA00022723"/>
    </source>
</evidence>
<dbReference type="GO" id="GO:0010277">
    <property type="term" value="F:chlorophyllide a oxygenase activity"/>
    <property type="evidence" value="ECO:0007669"/>
    <property type="project" value="UniProtKB-EC"/>
</dbReference>
<dbReference type="SUPFAM" id="SSF55961">
    <property type="entry name" value="Bet v1-like"/>
    <property type="match status" value="1"/>
</dbReference>
<dbReference type="InterPro" id="IPR017941">
    <property type="entry name" value="Rieske_2Fe-2S"/>
</dbReference>
<keyword evidence="7" id="KW-0560">Oxidoreductase</keyword>
<keyword evidence="8" id="KW-1185">Reference proteome</keyword>
<evidence type="ECO:0000256" key="3">
    <source>
        <dbReference type="ARBA" id="ARBA00022946"/>
    </source>
</evidence>
<keyword evidence="1" id="KW-0001">2Fe-2S</keyword>
<evidence type="ECO:0000256" key="1">
    <source>
        <dbReference type="ARBA" id="ARBA00022714"/>
    </source>
</evidence>
<dbReference type="Pfam" id="PF08417">
    <property type="entry name" value="PaO"/>
    <property type="match status" value="1"/>
</dbReference>
<proteinExistence type="predicted"/>
<dbReference type="PANTHER" id="PTHR21266:SF19">
    <property type="entry name" value="CHLOROPHYLLIDE A OXYGENASE, CHLOROPLASTIC"/>
    <property type="match status" value="1"/>
</dbReference>
<dbReference type="Proteomes" id="UP000248857">
    <property type="component" value="Unassembled WGS sequence"/>
</dbReference>
<reference evidence="7 8" key="1">
    <citation type="journal article" date="2018" name="Sci. Rep.">
        <title>A novel species of the marine cyanobacterium Acaryochloris with a unique pigment content and lifestyle.</title>
        <authorList>
            <person name="Partensky F."/>
            <person name="Six C."/>
            <person name="Ratin M."/>
            <person name="Garczarek L."/>
            <person name="Vaulot D."/>
            <person name="Probert I."/>
            <person name="Calteau A."/>
            <person name="Gourvil P."/>
            <person name="Marie D."/>
            <person name="Grebert T."/>
            <person name="Bouchier C."/>
            <person name="Le Panse S."/>
            <person name="Gachenot M."/>
            <person name="Rodriguez F."/>
            <person name="Garrido J.L."/>
        </authorList>
    </citation>
    <scope>NUCLEOTIDE SEQUENCE [LARGE SCALE GENOMIC DNA]</scope>
    <source>
        <strain evidence="7 8">RCC1774</strain>
    </source>
</reference>
<evidence type="ECO:0000256" key="5">
    <source>
        <dbReference type="ARBA" id="ARBA00023014"/>
    </source>
</evidence>
<evidence type="ECO:0000256" key="4">
    <source>
        <dbReference type="ARBA" id="ARBA00023004"/>
    </source>
</evidence>
<dbReference type="InterPro" id="IPR013626">
    <property type="entry name" value="PaO"/>
</dbReference>
<dbReference type="EMBL" id="PQWO01000015">
    <property type="protein sequence ID" value="PZD71631.1"/>
    <property type="molecule type" value="Genomic_DNA"/>
</dbReference>
<dbReference type="InterPro" id="IPR050584">
    <property type="entry name" value="Cholesterol_7-desaturase"/>
</dbReference>
<dbReference type="PANTHER" id="PTHR21266">
    <property type="entry name" value="IRON-SULFUR DOMAIN CONTAINING PROTEIN"/>
    <property type="match status" value="1"/>
</dbReference>
<dbReference type="RefSeq" id="WP_110987895.1">
    <property type="nucleotide sequence ID" value="NZ_CAWNWM010000015.1"/>
</dbReference>
<dbReference type="EC" id="1.14.13.122" evidence="7"/>
<keyword evidence="5" id="KW-0411">Iron-sulfur</keyword>
<dbReference type="Gene3D" id="3.90.380.10">
    <property type="entry name" value="Naphthalene 1,2-dioxygenase Alpha Subunit, Chain A, domain 1"/>
    <property type="match status" value="1"/>
</dbReference>
<dbReference type="Gene3D" id="2.102.10.10">
    <property type="entry name" value="Rieske [2Fe-2S] iron-sulphur domain"/>
    <property type="match status" value="1"/>
</dbReference>
<dbReference type="SUPFAM" id="SSF50022">
    <property type="entry name" value="ISP domain"/>
    <property type="match status" value="1"/>
</dbReference>
<accession>A0A2W1JR49</accession>
<dbReference type="PROSITE" id="PS51296">
    <property type="entry name" value="RIESKE"/>
    <property type="match status" value="1"/>
</dbReference>
<keyword evidence="2" id="KW-0479">Metal-binding</keyword>
<keyword evidence="4" id="KW-0408">Iron</keyword>
<feature type="domain" description="Rieske" evidence="6">
    <location>
        <begin position="32"/>
        <end position="132"/>
    </location>
</feature>
<protein>
    <submittedName>
        <fullName evidence="7">Chlorophyllide a oxygenase</fullName>
        <ecNumber evidence="7">1.14.13.122</ecNumber>
    </submittedName>
</protein>
<evidence type="ECO:0000313" key="7">
    <source>
        <dbReference type="EMBL" id="PZD71631.1"/>
    </source>
</evidence>
<evidence type="ECO:0000259" key="6">
    <source>
        <dbReference type="PROSITE" id="PS51296"/>
    </source>
</evidence>
<evidence type="ECO:0000313" key="8">
    <source>
        <dbReference type="Proteomes" id="UP000248857"/>
    </source>
</evidence>
<dbReference type="GO" id="GO:0016705">
    <property type="term" value="F:oxidoreductase activity, acting on paired donors, with incorporation or reduction of molecular oxygen"/>
    <property type="evidence" value="ECO:0007669"/>
    <property type="project" value="UniProtKB-ARBA"/>
</dbReference>
<comment type="caution">
    <text evidence="7">The sequence shown here is derived from an EMBL/GenBank/DDBJ whole genome shotgun (WGS) entry which is preliminary data.</text>
</comment>
<keyword evidence="3" id="KW-0809">Transit peptide</keyword>